<dbReference type="InterPro" id="IPR017927">
    <property type="entry name" value="FAD-bd_FR_type"/>
</dbReference>
<evidence type="ECO:0000256" key="5">
    <source>
        <dbReference type="ARBA" id="ARBA00023002"/>
    </source>
</evidence>
<evidence type="ECO:0000256" key="6">
    <source>
        <dbReference type="ARBA" id="ARBA00023004"/>
    </source>
</evidence>
<evidence type="ECO:0000256" key="7">
    <source>
        <dbReference type="ARBA" id="ARBA00023014"/>
    </source>
</evidence>
<keyword evidence="7" id="KW-0411">Iron-sulfur</keyword>
<dbReference type="GO" id="GO:0051537">
    <property type="term" value="F:2 iron, 2 sulfur cluster binding"/>
    <property type="evidence" value="ECO:0007669"/>
    <property type="project" value="UniProtKB-KW"/>
</dbReference>
<evidence type="ECO:0000259" key="9">
    <source>
        <dbReference type="PROSITE" id="PS51384"/>
    </source>
</evidence>
<dbReference type="CDD" id="cd00207">
    <property type="entry name" value="fer2"/>
    <property type="match status" value="1"/>
</dbReference>
<dbReference type="GO" id="GO:0046872">
    <property type="term" value="F:metal ion binding"/>
    <property type="evidence" value="ECO:0007669"/>
    <property type="project" value="UniProtKB-KW"/>
</dbReference>
<dbReference type="GO" id="GO:0016491">
    <property type="term" value="F:oxidoreductase activity"/>
    <property type="evidence" value="ECO:0007669"/>
    <property type="project" value="UniProtKB-KW"/>
</dbReference>
<keyword evidence="3" id="KW-0001">2Fe-2S</keyword>
<dbReference type="Gene3D" id="3.10.20.30">
    <property type="match status" value="1"/>
</dbReference>
<dbReference type="InterPro" id="IPR050415">
    <property type="entry name" value="MRET"/>
</dbReference>
<organism evidence="10 11">
    <name type="scientific">Nocardioides turkmenicus</name>
    <dbReference type="NCBI Taxonomy" id="2711220"/>
    <lineage>
        <taxon>Bacteria</taxon>
        <taxon>Bacillati</taxon>
        <taxon>Actinomycetota</taxon>
        <taxon>Actinomycetes</taxon>
        <taxon>Propionibacteriales</taxon>
        <taxon>Nocardioidaceae</taxon>
        <taxon>Nocardioides</taxon>
    </lineage>
</organism>
<comment type="cofactor">
    <cofactor evidence="1">
        <name>FAD</name>
        <dbReference type="ChEBI" id="CHEBI:57692"/>
    </cofactor>
</comment>
<dbReference type="SUPFAM" id="SSF54292">
    <property type="entry name" value="2Fe-2S ferredoxin-like"/>
    <property type="match status" value="1"/>
</dbReference>
<feature type="domain" description="FAD-binding FR-type" evidence="9">
    <location>
        <begin position="1"/>
        <end position="93"/>
    </location>
</feature>
<name>A0A6M1R0B3_9ACTN</name>
<dbReference type="PANTHER" id="PTHR47354">
    <property type="entry name" value="NADH OXIDOREDUCTASE HCR"/>
    <property type="match status" value="1"/>
</dbReference>
<protein>
    <submittedName>
        <fullName evidence="10">Oxidoreductase</fullName>
    </submittedName>
</protein>
<dbReference type="InterPro" id="IPR017938">
    <property type="entry name" value="Riboflavin_synthase-like_b-brl"/>
</dbReference>
<proteinExistence type="predicted"/>
<dbReference type="Proteomes" id="UP000483261">
    <property type="component" value="Unassembled WGS sequence"/>
</dbReference>
<evidence type="ECO:0000256" key="2">
    <source>
        <dbReference type="ARBA" id="ARBA00022630"/>
    </source>
</evidence>
<dbReference type="InterPro" id="IPR012675">
    <property type="entry name" value="Beta-grasp_dom_sf"/>
</dbReference>
<dbReference type="Gene3D" id="2.40.30.10">
    <property type="entry name" value="Translation factors"/>
    <property type="match status" value="1"/>
</dbReference>
<keyword evidence="5" id="KW-0560">Oxidoreductase</keyword>
<dbReference type="PRINTS" id="PR00409">
    <property type="entry name" value="PHDIOXRDTASE"/>
</dbReference>
<dbReference type="InterPro" id="IPR001433">
    <property type="entry name" value="OxRdtase_FAD/NAD-bd"/>
</dbReference>
<evidence type="ECO:0000256" key="3">
    <source>
        <dbReference type="ARBA" id="ARBA00022714"/>
    </source>
</evidence>
<accession>A0A6M1R0B3</accession>
<dbReference type="InterPro" id="IPR039261">
    <property type="entry name" value="FNR_nucleotide-bd"/>
</dbReference>
<dbReference type="InterPro" id="IPR001041">
    <property type="entry name" value="2Fe-2S_ferredoxin-type"/>
</dbReference>
<dbReference type="Pfam" id="PF00175">
    <property type="entry name" value="NAD_binding_1"/>
    <property type="match status" value="1"/>
</dbReference>
<evidence type="ECO:0000259" key="8">
    <source>
        <dbReference type="PROSITE" id="PS51085"/>
    </source>
</evidence>
<dbReference type="PANTHER" id="PTHR47354:SF1">
    <property type="entry name" value="CARNITINE MONOOXYGENASE REDUCTASE SUBUNIT"/>
    <property type="match status" value="1"/>
</dbReference>
<feature type="domain" description="2Fe-2S ferredoxin-type" evidence="8">
    <location>
        <begin position="217"/>
        <end position="304"/>
    </location>
</feature>
<sequence length="304" mass="32798">MTLEADGVLSLRLVHPGGDPLPEWSPGAHVDLTLKGSLVRQYSLCGDPADRSSYRVAVLREQAALGGSEYVHEGLRPGHRLRVVGPRNNFDFLPAKRYVFVAGGIGITPLLAMLTEAERQGTDWELWYGGRREDSMAFLDELAAYGDRVKVIPEETHGRLDLSTALPMPEPGTLVYCCGPEGLLAAVEEHAVSWPEGTLQVERFKAKQIDVDPDGEQPIAVDCRRSGRVVQVPADVPVIDALESAGIAVSSSCRDGICGTCETKVLGGIPDHRDSLLSDSEQASGTTMMICVSRARTPELALDI</sequence>
<evidence type="ECO:0000313" key="11">
    <source>
        <dbReference type="Proteomes" id="UP000483261"/>
    </source>
</evidence>
<reference evidence="10 11" key="1">
    <citation type="submission" date="2020-02" db="EMBL/GenBank/DDBJ databases">
        <title>Whole-genome analyses of novel actinobacteria.</title>
        <authorList>
            <person name="Sahin N."/>
        </authorList>
    </citation>
    <scope>NUCLEOTIDE SEQUENCE [LARGE SCALE GENOMIC DNA]</scope>
    <source>
        <strain evidence="10 11">KC13</strain>
    </source>
</reference>
<keyword evidence="4" id="KW-0479">Metal-binding</keyword>
<keyword evidence="6" id="KW-0408">Iron</keyword>
<dbReference type="Pfam" id="PF00111">
    <property type="entry name" value="Fer2"/>
    <property type="match status" value="1"/>
</dbReference>
<dbReference type="PROSITE" id="PS51085">
    <property type="entry name" value="2FE2S_FER_2"/>
    <property type="match status" value="1"/>
</dbReference>
<dbReference type="Gene3D" id="3.40.50.80">
    <property type="entry name" value="Nucleotide-binding domain of ferredoxin-NADP reductase (FNR) module"/>
    <property type="match status" value="1"/>
</dbReference>
<evidence type="ECO:0000313" key="10">
    <source>
        <dbReference type="EMBL" id="NGN91169.1"/>
    </source>
</evidence>
<keyword evidence="11" id="KW-1185">Reference proteome</keyword>
<dbReference type="PROSITE" id="PS00197">
    <property type="entry name" value="2FE2S_FER_1"/>
    <property type="match status" value="1"/>
</dbReference>
<evidence type="ECO:0000256" key="1">
    <source>
        <dbReference type="ARBA" id="ARBA00001974"/>
    </source>
</evidence>
<dbReference type="PROSITE" id="PS51384">
    <property type="entry name" value="FAD_FR"/>
    <property type="match status" value="1"/>
</dbReference>
<evidence type="ECO:0000256" key="4">
    <source>
        <dbReference type="ARBA" id="ARBA00022723"/>
    </source>
</evidence>
<gene>
    <name evidence="10" type="ORF">G5C66_00240</name>
</gene>
<dbReference type="InterPro" id="IPR006058">
    <property type="entry name" value="2Fe2S_fd_BS"/>
</dbReference>
<dbReference type="CDD" id="cd06185">
    <property type="entry name" value="PDR_like"/>
    <property type="match status" value="1"/>
</dbReference>
<dbReference type="SUPFAM" id="SSF63380">
    <property type="entry name" value="Riboflavin synthase domain-like"/>
    <property type="match status" value="1"/>
</dbReference>
<dbReference type="InterPro" id="IPR036010">
    <property type="entry name" value="2Fe-2S_ferredoxin-like_sf"/>
</dbReference>
<dbReference type="SUPFAM" id="SSF52343">
    <property type="entry name" value="Ferredoxin reductase-like, C-terminal NADP-linked domain"/>
    <property type="match status" value="1"/>
</dbReference>
<keyword evidence="2" id="KW-0285">Flavoprotein</keyword>
<dbReference type="EMBL" id="JAALAA010000001">
    <property type="protein sequence ID" value="NGN91169.1"/>
    <property type="molecule type" value="Genomic_DNA"/>
</dbReference>
<comment type="caution">
    <text evidence="10">The sequence shown here is derived from an EMBL/GenBank/DDBJ whole genome shotgun (WGS) entry which is preliminary data.</text>
</comment>
<dbReference type="AlphaFoldDB" id="A0A6M1R0B3"/>